<feature type="region of interest" description="Disordered" evidence="1">
    <location>
        <begin position="995"/>
        <end position="1162"/>
    </location>
</feature>
<dbReference type="Proteomes" id="UP001152592">
    <property type="component" value="Unassembled WGS sequence"/>
</dbReference>
<feature type="compositionally biased region" description="Acidic residues" evidence="1">
    <location>
        <begin position="322"/>
        <end position="337"/>
    </location>
</feature>
<dbReference type="PANTHER" id="PTHR46411">
    <property type="entry name" value="FAMILY ATPASE, PUTATIVE-RELATED"/>
    <property type="match status" value="1"/>
</dbReference>
<dbReference type="GO" id="GO:0005524">
    <property type="term" value="F:ATP binding"/>
    <property type="evidence" value="ECO:0007669"/>
    <property type="project" value="InterPro"/>
</dbReference>
<accession>A0A9W4JLQ3</accession>
<evidence type="ECO:0000313" key="3">
    <source>
        <dbReference type="EMBL" id="CAG8407195.1"/>
    </source>
</evidence>
<feature type="compositionally biased region" description="Basic and acidic residues" evidence="1">
    <location>
        <begin position="60"/>
        <end position="75"/>
    </location>
</feature>
<dbReference type="EMBL" id="CAJVPD010000260">
    <property type="protein sequence ID" value="CAG8407195.1"/>
    <property type="molecule type" value="Genomic_DNA"/>
</dbReference>
<dbReference type="Pfam" id="PF00004">
    <property type="entry name" value="AAA"/>
    <property type="match status" value="1"/>
</dbReference>
<feature type="region of interest" description="Disordered" evidence="1">
    <location>
        <begin position="300"/>
        <end position="345"/>
    </location>
</feature>
<evidence type="ECO:0000256" key="1">
    <source>
        <dbReference type="SAM" id="MobiDB-lite"/>
    </source>
</evidence>
<dbReference type="Pfam" id="PF23232">
    <property type="entry name" value="AAA_lid_13"/>
    <property type="match status" value="1"/>
</dbReference>
<feature type="compositionally biased region" description="Basic and acidic residues" evidence="1">
    <location>
        <begin position="688"/>
        <end position="705"/>
    </location>
</feature>
<dbReference type="Pfam" id="PF22942">
    <property type="entry name" value="DUF7025"/>
    <property type="match status" value="1"/>
</dbReference>
<evidence type="ECO:0000313" key="4">
    <source>
        <dbReference type="Proteomes" id="UP001152592"/>
    </source>
</evidence>
<dbReference type="PANTHER" id="PTHR46411:SF2">
    <property type="entry name" value="AAA+ ATPASE DOMAIN-CONTAINING PROTEIN"/>
    <property type="match status" value="1"/>
</dbReference>
<feature type="region of interest" description="Disordered" evidence="1">
    <location>
        <begin position="60"/>
        <end position="83"/>
    </location>
</feature>
<dbReference type="InterPro" id="IPR003593">
    <property type="entry name" value="AAA+_ATPase"/>
</dbReference>
<comment type="caution">
    <text evidence="3">The sequence shown here is derived from an EMBL/GenBank/DDBJ whole genome shotgun (WGS) entry which is preliminary data.</text>
</comment>
<feature type="region of interest" description="Disordered" evidence="1">
    <location>
        <begin position="684"/>
        <end position="705"/>
    </location>
</feature>
<proteinExistence type="predicted"/>
<gene>
    <name evidence="3" type="ORF">PSALAMII_LOCUS8318</name>
</gene>
<dbReference type="SUPFAM" id="SSF52540">
    <property type="entry name" value="P-loop containing nucleoside triphosphate hydrolases"/>
    <property type="match status" value="1"/>
</dbReference>
<dbReference type="AlphaFoldDB" id="A0A9W4JLQ3"/>
<evidence type="ECO:0000259" key="2">
    <source>
        <dbReference type="SMART" id="SM00382"/>
    </source>
</evidence>
<feature type="region of interest" description="Disordered" evidence="1">
    <location>
        <begin position="118"/>
        <end position="142"/>
    </location>
</feature>
<dbReference type="GO" id="GO:0016887">
    <property type="term" value="F:ATP hydrolysis activity"/>
    <property type="evidence" value="ECO:0007669"/>
    <property type="project" value="InterPro"/>
</dbReference>
<protein>
    <recommendedName>
        <fullName evidence="2">AAA+ ATPase domain-containing protein</fullName>
    </recommendedName>
</protein>
<feature type="compositionally biased region" description="Basic and acidic residues" evidence="1">
    <location>
        <begin position="118"/>
        <end position="139"/>
    </location>
</feature>
<sequence length="1162" mass="133128">MEHRRMEKCLYKHRKDWEGSGQNNWFMMRDYSLGEGPREPKYMPFYGDYYLEHQKPYKRPDPFDAAHQCEDDKSEATGPDEYDQTIDWDSRRQRLRKGFEWEMDRLYLIEEIGIRQRTEKEKQKNQEKADAEAARKSKEAGTPTIFEPQIKRMDWYAFRRIPSLKVKPSTIDILMGEPLVDTMLSYGSWFGYSSVTSRKPKRAQTNVPTTARNPEESPLPERIRVHSGTLLKIMAKILGSDGSSLEGLNETPVVFLRPFKALVYCEEQLRRGCTELEKKFTVSSDSLVADSTVTEVLNEQNSTATDLEQKNKPSLAPKTAVEEAEEDDDEDYEDENEKDQKADEDTGSLIALKHLRCLLQFLDEDIKPKRDYLLRSEGRKIFFSDLWYVFRPGMEVISSDGKQAYRIIQVKSARHRVIPQWKRFHQSSGDDKEGKKPEAPFSLHCVYIDFDGKNLGPVSKVFEFKRFEGQQDITSLEVYPLKLYQATQAHFSDEEWKNVDTLPPSARSESYRQKLIERGRKFLDVVGVKHMYYAGPTLGVRDEVESQVVIDFETAFTVEDEEQVKWKPTLELLVGRAAEEPDEEDRNCSANCCRADQVHDDSYVDMKQRTDYIDSLLPKENEAEKPLLSIIPRPLKELRGGASKSFIISEDEMAIMSYRVFGFVLRTRKWAKLDLSYLSNVQQSEARVSGEKESKSNGNDHDSKTAFERLVLEPKHKDMIVSLVSQHFRDKDSTTNQREQFDIVRGKGKGLIILLHGEPGVGKTSTAEGVAEQFKKPLFQITCGDLGTTSKEVEKALETTFALANRWDCILLLDEADVFLSRRTKEDFQRNGLVAVFLRVMEYYAGILFLTTNRVGDFDEAFTSRIHVSLWYKPLDDVKTANIFKLNLELIKERFIRKGRKIAIEEVEIAVFALKHFNEHKSARWNGRQIRNACQTALALAEYDSQELSQTSTENPDVTVKLSVSHFEVVRDAYVEFTSYIDELYGTDASKRAHEERLRTARSGDPSHHFSSHSGSDFAQMSRGQMPGHAHQPSQFSNPDFQTMSRPGMTSQLQNYQYSGYSNPGPSMYSGYAQPPAQERPNLNDDWSSRGPNIPVAAPEPLEAARYQSSPRVQAQTQRPLTPDSRSRVAHGVEAMYEGAISQGHAHESPRAFTPYSRGYGP</sequence>
<dbReference type="InterPro" id="IPR056599">
    <property type="entry name" value="AAA_lid_fung"/>
</dbReference>
<dbReference type="InterPro" id="IPR027417">
    <property type="entry name" value="P-loop_NTPase"/>
</dbReference>
<dbReference type="Gene3D" id="3.40.50.300">
    <property type="entry name" value="P-loop containing nucleotide triphosphate hydrolases"/>
    <property type="match status" value="1"/>
</dbReference>
<feature type="compositionally biased region" description="Polar residues" evidence="1">
    <location>
        <begin position="1107"/>
        <end position="1120"/>
    </location>
</feature>
<organism evidence="3 4">
    <name type="scientific">Penicillium salamii</name>
    <dbReference type="NCBI Taxonomy" id="1612424"/>
    <lineage>
        <taxon>Eukaryota</taxon>
        <taxon>Fungi</taxon>
        <taxon>Dikarya</taxon>
        <taxon>Ascomycota</taxon>
        <taxon>Pezizomycotina</taxon>
        <taxon>Eurotiomycetes</taxon>
        <taxon>Eurotiomycetidae</taxon>
        <taxon>Eurotiales</taxon>
        <taxon>Aspergillaceae</taxon>
        <taxon>Penicillium</taxon>
    </lineage>
</organism>
<dbReference type="InterPro" id="IPR054289">
    <property type="entry name" value="DUF7025"/>
</dbReference>
<dbReference type="CDD" id="cd19481">
    <property type="entry name" value="RecA-like_protease"/>
    <property type="match status" value="1"/>
</dbReference>
<dbReference type="OrthoDB" id="421121at2759"/>
<dbReference type="SMART" id="SM00382">
    <property type="entry name" value="AAA"/>
    <property type="match status" value="1"/>
</dbReference>
<reference evidence="3" key="1">
    <citation type="submission" date="2021-07" db="EMBL/GenBank/DDBJ databases">
        <authorList>
            <person name="Branca A.L. A."/>
        </authorList>
    </citation>
    <scope>NUCLEOTIDE SEQUENCE</scope>
</reference>
<dbReference type="InterPro" id="IPR003959">
    <property type="entry name" value="ATPase_AAA_core"/>
</dbReference>
<feature type="domain" description="AAA+ ATPase" evidence="2">
    <location>
        <begin position="749"/>
        <end position="876"/>
    </location>
</feature>
<feature type="compositionally biased region" description="Polar residues" evidence="1">
    <location>
        <begin position="1032"/>
        <end position="1065"/>
    </location>
</feature>
<name>A0A9W4JLQ3_9EURO</name>